<gene>
    <name evidence="3" type="ORF">DS745_03105</name>
</gene>
<protein>
    <submittedName>
        <fullName evidence="3">HAD family hydrolase</fullName>
    </submittedName>
</protein>
<dbReference type="InterPro" id="IPR041492">
    <property type="entry name" value="HAD_2"/>
</dbReference>
<dbReference type="AlphaFoldDB" id="A0A4Q0VXB3"/>
<proteinExistence type="predicted"/>
<dbReference type="PANTHER" id="PTHR43434:SF20">
    <property type="entry name" value="5'-NUCLEOTIDASE"/>
    <property type="match status" value="1"/>
</dbReference>
<comment type="caution">
    <text evidence="3">The sequence shown here is derived from an EMBL/GenBank/DDBJ whole genome shotgun (WGS) entry which is preliminary data.</text>
</comment>
<dbReference type="Gene3D" id="1.10.150.240">
    <property type="entry name" value="Putative phosphatase, domain 2"/>
    <property type="match status" value="1"/>
</dbReference>
<dbReference type="GO" id="GO:0005829">
    <property type="term" value="C:cytosol"/>
    <property type="evidence" value="ECO:0007669"/>
    <property type="project" value="TreeGrafter"/>
</dbReference>
<dbReference type="PANTHER" id="PTHR43434">
    <property type="entry name" value="PHOSPHOGLYCOLATE PHOSPHATASE"/>
    <property type="match status" value="1"/>
</dbReference>
<accession>A0A4Q0VXB3</accession>
<evidence type="ECO:0000256" key="1">
    <source>
        <dbReference type="ARBA" id="ARBA00022801"/>
    </source>
</evidence>
<dbReference type="FunFam" id="3.40.50.1000:FF:000022">
    <property type="entry name" value="Phosphoglycolate phosphatase"/>
    <property type="match status" value="1"/>
</dbReference>
<dbReference type="SFLD" id="SFLDG01129">
    <property type="entry name" value="C1.5:_HAD__Beta-PGM__Phosphata"/>
    <property type="match status" value="1"/>
</dbReference>
<reference evidence="3 4" key="1">
    <citation type="journal article" date="2019" name="Int. J. Syst. Evol. Microbiol.">
        <title>Anaerobacillus alkaliphilus sp. nov., a novel alkaliphilic and moderately halophilic bacterium.</title>
        <authorList>
            <person name="Borsodi A.K."/>
            <person name="Aszalos J.M."/>
            <person name="Bihari P."/>
            <person name="Nagy I."/>
            <person name="Schumann P."/>
            <person name="Sproer C."/>
            <person name="Kovacs A.L."/>
            <person name="Boka K."/>
            <person name="Dobosy P."/>
            <person name="Ovari M."/>
            <person name="Szili-Kovacs T."/>
            <person name="Toth E."/>
        </authorList>
    </citation>
    <scope>NUCLEOTIDE SEQUENCE [LARGE SCALE GENOMIC DNA]</scope>
    <source>
        <strain evidence="3 4">B16-10</strain>
    </source>
</reference>
<dbReference type="InterPro" id="IPR006439">
    <property type="entry name" value="HAD-SF_hydro_IA"/>
</dbReference>
<keyword evidence="2" id="KW-0460">Magnesium</keyword>
<dbReference type="InterPro" id="IPR023198">
    <property type="entry name" value="PGP-like_dom2"/>
</dbReference>
<dbReference type="InterPro" id="IPR036412">
    <property type="entry name" value="HAD-like_sf"/>
</dbReference>
<sequence length="220" mass="25132">MYKVILFDLDGTLTDPKLGITKCVEYSLAKLGISEPNLDMLEKFIGPPLQESFAKIYGFDIETTNRAIEYYRERFREKGMYENEVYSGISSLLASLKNQEKIVVVATSKPTVFAEKILQHFCLDQYFDLIVGSNLDGTRTSKTDVIQYILEEYPEFEKHQFLMIGDREHDIIGANNTRIDSIAVTYGYGTFAELEVVKPTCIVKDVEELREKLTFECISG</sequence>
<dbReference type="SFLD" id="SFLDS00003">
    <property type="entry name" value="Haloacid_Dehalogenase"/>
    <property type="match status" value="1"/>
</dbReference>
<dbReference type="GO" id="GO:0004713">
    <property type="term" value="F:protein tyrosine kinase activity"/>
    <property type="evidence" value="ECO:0007669"/>
    <property type="project" value="TreeGrafter"/>
</dbReference>
<dbReference type="NCBIfam" id="TIGR01549">
    <property type="entry name" value="HAD-SF-IA-v1"/>
    <property type="match status" value="1"/>
</dbReference>
<name>A0A4Q0VXB3_9BACI</name>
<evidence type="ECO:0000313" key="3">
    <source>
        <dbReference type="EMBL" id="RXJ04387.1"/>
    </source>
</evidence>
<dbReference type="OrthoDB" id="9792518at2"/>
<dbReference type="RefSeq" id="WP_129076732.1">
    <property type="nucleotide sequence ID" value="NZ_QOUX01000001.1"/>
</dbReference>
<evidence type="ECO:0000256" key="2">
    <source>
        <dbReference type="ARBA" id="ARBA00022842"/>
    </source>
</evidence>
<dbReference type="InterPro" id="IPR050155">
    <property type="entry name" value="HAD-like_hydrolase_sf"/>
</dbReference>
<dbReference type="SUPFAM" id="SSF56784">
    <property type="entry name" value="HAD-like"/>
    <property type="match status" value="1"/>
</dbReference>
<evidence type="ECO:0000313" key="4">
    <source>
        <dbReference type="Proteomes" id="UP000290649"/>
    </source>
</evidence>
<dbReference type="Proteomes" id="UP000290649">
    <property type="component" value="Unassembled WGS sequence"/>
</dbReference>
<organism evidence="3 4">
    <name type="scientific">Anaerobacillus alkaliphilus</name>
    <dbReference type="NCBI Taxonomy" id="1548597"/>
    <lineage>
        <taxon>Bacteria</taxon>
        <taxon>Bacillati</taxon>
        <taxon>Bacillota</taxon>
        <taxon>Bacilli</taxon>
        <taxon>Bacillales</taxon>
        <taxon>Bacillaceae</taxon>
        <taxon>Anaerobacillus</taxon>
    </lineage>
</organism>
<dbReference type="CDD" id="cd04302">
    <property type="entry name" value="HAD_5NT"/>
    <property type="match status" value="1"/>
</dbReference>
<dbReference type="GO" id="GO:0016787">
    <property type="term" value="F:hydrolase activity"/>
    <property type="evidence" value="ECO:0007669"/>
    <property type="project" value="UniProtKB-KW"/>
</dbReference>
<keyword evidence="1 3" id="KW-0378">Hydrolase</keyword>
<dbReference type="EMBL" id="QOUX01000001">
    <property type="protein sequence ID" value="RXJ04387.1"/>
    <property type="molecule type" value="Genomic_DNA"/>
</dbReference>
<dbReference type="InterPro" id="IPR023214">
    <property type="entry name" value="HAD_sf"/>
</dbReference>
<keyword evidence="4" id="KW-1185">Reference proteome</keyword>
<dbReference type="Gene3D" id="3.40.50.1000">
    <property type="entry name" value="HAD superfamily/HAD-like"/>
    <property type="match status" value="1"/>
</dbReference>
<dbReference type="Pfam" id="PF13419">
    <property type="entry name" value="HAD_2"/>
    <property type="match status" value="1"/>
</dbReference>